<comment type="similarity">
    <text evidence="1">Belongs to the LacAB/RpiB family.</text>
</comment>
<dbReference type="InterPro" id="IPR004785">
    <property type="entry name" value="RpiB"/>
</dbReference>
<feature type="binding site" evidence="3">
    <location>
        <position position="122"/>
    </location>
    <ligand>
        <name>D-ribulose 5-phosphate</name>
        <dbReference type="ChEBI" id="CHEBI:58121"/>
    </ligand>
</feature>
<dbReference type="GO" id="GO:0019316">
    <property type="term" value="P:D-allose catabolic process"/>
    <property type="evidence" value="ECO:0007669"/>
    <property type="project" value="TreeGrafter"/>
</dbReference>
<feature type="binding site" evidence="3">
    <location>
        <position position="145"/>
    </location>
    <ligand>
        <name>D-ribulose 5-phosphate</name>
        <dbReference type="ChEBI" id="CHEBI:58121"/>
    </ligand>
</feature>
<feature type="binding site" evidence="3">
    <location>
        <position position="149"/>
    </location>
    <ligand>
        <name>D-ribulose 5-phosphate</name>
        <dbReference type="ChEBI" id="CHEBI:58121"/>
    </ligand>
</feature>
<proteinExistence type="inferred from homology"/>
<evidence type="ECO:0000256" key="1">
    <source>
        <dbReference type="ARBA" id="ARBA00008754"/>
    </source>
</evidence>
<dbReference type="Pfam" id="PF02502">
    <property type="entry name" value="LacAB_rpiB"/>
    <property type="match status" value="1"/>
</dbReference>
<dbReference type="NCBIfam" id="TIGR01120">
    <property type="entry name" value="rpiB"/>
    <property type="match status" value="1"/>
</dbReference>
<dbReference type="FunCoup" id="Q025X5">
    <property type="interactions" value="289"/>
</dbReference>
<feature type="binding site" evidence="3">
    <location>
        <begin position="79"/>
        <end position="83"/>
    </location>
    <ligand>
        <name>D-ribulose 5-phosphate</name>
        <dbReference type="ChEBI" id="CHEBI:58121"/>
    </ligand>
</feature>
<protein>
    <submittedName>
        <fullName evidence="4">Ribose-5-phosphate isomerase</fullName>
        <ecNumber evidence="4">5.3.1.6</ecNumber>
    </submittedName>
</protein>
<accession>Q025X5</accession>
<dbReference type="AlphaFoldDB" id="Q025X5"/>
<dbReference type="NCBIfam" id="TIGR00689">
    <property type="entry name" value="rpiB_lacA_lacB"/>
    <property type="match status" value="1"/>
</dbReference>
<reference evidence="4" key="1">
    <citation type="submission" date="2006-10" db="EMBL/GenBank/DDBJ databases">
        <title>Complete sequence of Solibacter usitatus Ellin6076.</title>
        <authorList>
            <consortium name="US DOE Joint Genome Institute"/>
            <person name="Copeland A."/>
            <person name="Lucas S."/>
            <person name="Lapidus A."/>
            <person name="Barry K."/>
            <person name="Detter J.C."/>
            <person name="Glavina del Rio T."/>
            <person name="Hammon N."/>
            <person name="Israni S."/>
            <person name="Dalin E."/>
            <person name="Tice H."/>
            <person name="Pitluck S."/>
            <person name="Thompson L.S."/>
            <person name="Brettin T."/>
            <person name="Bruce D."/>
            <person name="Han C."/>
            <person name="Tapia R."/>
            <person name="Gilna P."/>
            <person name="Schmutz J."/>
            <person name="Larimer F."/>
            <person name="Land M."/>
            <person name="Hauser L."/>
            <person name="Kyrpides N."/>
            <person name="Mikhailova N."/>
            <person name="Janssen P.H."/>
            <person name="Kuske C.R."/>
            <person name="Richardson P."/>
        </authorList>
    </citation>
    <scope>NUCLEOTIDE SEQUENCE</scope>
    <source>
        <strain evidence="4">Ellin6076</strain>
    </source>
</reference>
<dbReference type="NCBIfam" id="NF004051">
    <property type="entry name" value="PRK05571.1"/>
    <property type="match status" value="1"/>
</dbReference>
<sequence>MAEDQLTALAPPERTIAIGSDHGGFRLKEALKPLLEGLGLQVRDVGVNEEKPADYPDIAHAVAKLVAGGTAARGVIIDGAGIGSCMAANKVPGIRAALCYDKASAKNGREHNDSNVLTLGARLLTQTQAEEVLRTWLETPFAGGRHQARVQKIMDVEQQYSKKASS</sequence>
<dbReference type="eggNOG" id="COG0698">
    <property type="taxonomic scope" value="Bacteria"/>
</dbReference>
<dbReference type="PIRSF" id="PIRSF005384">
    <property type="entry name" value="RpiB_LacA_B"/>
    <property type="match status" value="1"/>
</dbReference>
<dbReference type="EC" id="5.3.1.6" evidence="4"/>
<organism evidence="4">
    <name type="scientific">Solibacter usitatus (strain Ellin6076)</name>
    <dbReference type="NCBI Taxonomy" id="234267"/>
    <lineage>
        <taxon>Bacteria</taxon>
        <taxon>Pseudomonadati</taxon>
        <taxon>Acidobacteriota</taxon>
        <taxon>Terriglobia</taxon>
        <taxon>Bryobacterales</taxon>
        <taxon>Solibacteraceae</taxon>
        <taxon>Candidatus Solibacter</taxon>
    </lineage>
</organism>
<dbReference type="SUPFAM" id="SSF89623">
    <property type="entry name" value="Ribose/Galactose isomerase RpiB/AlsB"/>
    <property type="match status" value="1"/>
</dbReference>
<keyword evidence="2 4" id="KW-0413">Isomerase</keyword>
<dbReference type="Gene3D" id="3.40.1400.10">
    <property type="entry name" value="Sugar-phosphate isomerase, RpiB/LacA/LacB"/>
    <property type="match status" value="1"/>
</dbReference>
<evidence type="ECO:0000313" key="4">
    <source>
        <dbReference type="EMBL" id="ABJ83194.1"/>
    </source>
</evidence>
<dbReference type="PANTHER" id="PTHR30345">
    <property type="entry name" value="RIBOSE-5-PHOSPHATE ISOMERASE B"/>
    <property type="match status" value="1"/>
</dbReference>
<dbReference type="GO" id="GO:0009052">
    <property type="term" value="P:pentose-phosphate shunt, non-oxidative branch"/>
    <property type="evidence" value="ECO:0007669"/>
    <property type="project" value="TreeGrafter"/>
</dbReference>
<dbReference type="InterPro" id="IPR003500">
    <property type="entry name" value="RpiB_LacA_LacB"/>
</dbReference>
<evidence type="ECO:0000256" key="3">
    <source>
        <dbReference type="PIRSR" id="PIRSR005384-2"/>
    </source>
</evidence>
<dbReference type="STRING" id="234267.Acid_2204"/>
<feature type="binding site" evidence="3">
    <location>
        <begin position="21"/>
        <end position="22"/>
    </location>
    <ligand>
        <name>D-ribulose 5-phosphate</name>
        <dbReference type="ChEBI" id="CHEBI:58121"/>
    </ligand>
</feature>
<evidence type="ECO:0000256" key="2">
    <source>
        <dbReference type="ARBA" id="ARBA00023235"/>
    </source>
</evidence>
<dbReference type="InParanoid" id="Q025X5"/>
<name>Q025X5_SOLUE</name>
<feature type="binding site" evidence="3">
    <location>
        <position position="112"/>
    </location>
    <ligand>
        <name>D-ribulose 5-phosphate</name>
        <dbReference type="ChEBI" id="CHEBI:58121"/>
    </ligand>
</feature>
<dbReference type="HOGENOM" id="CLU_091396_4_1_0"/>
<dbReference type="KEGG" id="sus:Acid_2204"/>
<gene>
    <name evidence="4" type="ordered locus">Acid_2204</name>
</gene>
<dbReference type="EMBL" id="CP000473">
    <property type="protein sequence ID" value="ABJ83194.1"/>
    <property type="molecule type" value="Genomic_DNA"/>
</dbReference>
<dbReference type="InterPro" id="IPR036569">
    <property type="entry name" value="RpiB_LacA_LacB_sf"/>
</dbReference>
<dbReference type="PANTHER" id="PTHR30345:SF0">
    <property type="entry name" value="DNA DAMAGE-REPAIR_TOLERATION PROTEIN DRT102"/>
    <property type="match status" value="1"/>
</dbReference>
<dbReference type="GO" id="GO:0004751">
    <property type="term" value="F:ribose-5-phosphate isomerase activity"/>
    <property type="evidence" value="ECO:0007669"/>
    <property type="project" value="UniProtKB-EC"/>
</dbReference>